<reference evidence="1" key="1">
    <citation type="submission" date="2018-02" db="EMBL/GenBank/DDBJ databases">
        <title>Rhizophora mucronata_Transcriptome.</title>
        <authorList>
            <person name="Meera S.P."/>
            <person name="Sreeshan A."/>
            <person name="Augustine A."/>
        </authorList>
    </citation>
    <scope>NUCLEOTIDE SEQUENCE</scope>
    <source>
        <tissue evidence="1">Leaf</tissue>
    </source>
</reference>
<sequence length="16" mass="1844">MCLSLCLFSQNGRCLR</sequence>
<proteinExistence type="predicted"/>
<name>A0A2P2N6B2_RHIMU</name>
<accession>A0A2P2N6B2</accession>
<evidence type="ECO:0000313" key="1">
    <source>
        <dbReference type="EMBL" id="MBX37970.1"/>
    </source>
</evidence>
<dbReference type="EMBL" id="GGEC01057486">
    <property type="protein sequence ID" value="MBX37970.1"/>
    <property type="molecule type" value="Transcribed_RNA"/>
</dbReference>
<dbReference type="AlphaFoldDB" id="A0A2P2N6B2"/>
<organism evidence="1">
    <name type="scientific">Rhizophora mucronata</name>
    <name type="common">Asiatic mangrove</name>
    <dbReference type="NCBI Taxonomy" id="61149"/>
    <lineage>
        <taxon>Eukaryota</taxon>
        <taxon>Viridiplantae</taxon>
        <taxon>Streptophyta</taxon>
        <taxon>Embryophyta</taxon>
        <taxon>Tracheophyta</taxon>
        <taxon>Spermatophyta</taxon>
        <taxon>Magnoliopsida</taxon>
        <taxon>eudicotyledons</taxon>
        <taxon>Gunneridae</taxon>
        <taxon>Pentapetalae</taxon>
        <taxon>rosids</taxon>
        <taxon>fabids</taxon>
        <taxon>Malpighiales</taxon>
        <taxon>Rhizophoraceae</taxon>
        <taxon>Rhizophora</taxon>
    </lineage>
</organism>
<protein>
    <submittedName>
        <fullName evidence="1">Uncharacterized protein</fullName>
    </submittedName>
</protein>